<evidence type="ECO:0000313" key="1">
    <source>
        <dbReference type="EMBL" id="KAK1304469.1"/>
    </source>
</evidence>
<reference evidence="1" key="1">
    <citation type="journal article" date="2023" name="Nat. Commun.">
        <title>Diploid and tetraploid genomes of Acorus and the evolution of monocots.</title>
        <authorList>
            <person name="Ma L."/>
            <person name="Liu K.W."/>
            <person name="Li Z."/>
            <person name="Hsiao Y.Y."/>
            <person name="Qi Y."/>
            <person name="Fu T."/>
            <person name="Tang G.D."/>
            <person name="Zhang D."/>
            <person name="Sun W.H."/>
            <person name="Liu D.K."/>
            <person name="Li Y."/>
            <person name="Chen G.Z."/>
            <person name="Liu X.D."/>
            <person name="Liao X.Y."/>
            <person name="Jiang Y.T."/>
            <person name="Yu X."/>
            <person name="Hao Y."/>
            <person name="Huang J."/>
            <person name="Zhao X.W."/>
            <person name="Ke S."/>
            <person name="Chen Y.Y."/>
            <person name="Wu W.L."/>
            <person name="Hsu J.L."/>
            <person name="Lin Y.F."/>
            <person name="Huang M.D."/>
            <person name="Li C.Y."/>
            <person name="Huang L."/>
            <person name="Wang Z.W."/>
            <person name="Zhao X."/>
            <person name="Zhong W.Y."/>
            <person name="Peng D.H."/>
            <person name="Ahmad S."/>
            <person name="Lan S."/>
            <person name="Zhang J.S."/>
            <person name="Tsai W.C."/>
            <person name="Van de Peer Y."/>
            <person name="Liu Z.J."/>
        </authorList>
    </citation>
    <scope>NUCLEOTIDE SEQUENCE</scope>
    <source>
        <strain evidence="1">CP</strain>
    </source>
</reference>
<dbReference type="AlphaFoldDB" id="A0AAV9DU37"/>
<gene>
    <name evidence="1" type="ORF">QJS10_CPB11g01181</name>
</gene>
<name>A0AAV9DU37_ACOCL</name>
<reference evidence="1" key="2">
    <citation type="submission" date="2023-06" db="EMBL/GenBank/DDBJ databases">
        <authorList>
            <person name="Ma L."/>
            <person name="Liu K.-W."/>
            <person name="Li Z."/>
            <person name="Hsiao Y.-Y."/>
            <person name="Qi Y."/>
            <person name="Fu T."/>
            <person name="Tang G."/>
            <person name="Zhang D."/>
            <person name="Sun W.-H."/>
            <person name="Liu D.-K."/>
            <person name="Li Y."/>
            <person name="Chen G.-Z."/>
            <person name="Liu X.-D."/>
            <person name="Liao X.-Y."/>
            <person name="Jiang Y.-T."/>
            <person name="Yu X."/>
            <person name="Hao Y."/>
            <person name="Huang J."/>
            <person name="Zhao X.-W."/>
            <person name="Ke S."/>
            <person name="Chen Y.-Y."/>
            <person name="Wu W.-L."/>
            <person name="Hsu J.-L."/>
            <person name="Lin Y.-F."/>
            <person name="Huang M.-D."/>
            <person name="Li C.-Y."/>
            <person name="Huang L."/>
            <person name="Wang Z.-W."/>
            <person name="Zhao X."/>
            <person name="Zhong W.-Y."/>
            <person name="Peng D.-H."/>
            <person name="Ahmad S."/>
            <person name="Lan S."/>
            <person name="Zhang J.-S."/>
            <person name="Tsai W.-C."/>
            <person name="Van De Peer Y."/>
            <person name="Liu Z.-J."/>
        </authorList>
    </citation>
    <scope>NUCLEOTIDE SEQUENCE</scope>
    <source>
        <strain evidence="1">CP</strain>
        <tissue evidence="1">Leaves</tissue>
    </source>
</reference>
<sequence>MPMTSLREALMKTPPVEGVIGVVTGLAAMRNGEALTPQIKWLSIAGPIKTVKLRKTWLVESCYAFA</sequence>
<organism evidence="1 2">
    <name type="scientific">Acorus calamus</name>
    <name type="common">Sweet flag</name>
    <dbReference type="NCBI Taxonomy" id="4465"/>
    <lineage>
        <taxon>Eukaryota</taxon>
        <taxon>Viridiplantae</taxon>
        <taxon>Streptophyta</taxon>
        <taxon>Embryophyta</taxon>
        <taxon>Tracheophyta</taxon>
        <taxon>Spermatophyta</taxon>
        <taxon>Magnoliopsida</taxon>
        <taxon>Liliopsida</taxon>
        <taxon>Acoraceae</taxon>
        <taxon>Acorus</taxon>
    </lineage>
</organism>
<proteinExistence type="predicted"/>
<accession>A0AAV9DU37</accession>
<dbReference type="EMBL" id="JAUJYO010000011">
    <property type="protein sequence ID" value="KAK1304469.1"/>
    <property type="molecule type" value="Genomic_DNA"/>
</dbReference>
<comment type="caution">
    <text evidence="1">The sequence shown here is derived from an EMBL/GenBank/DDBJ whole genome shotgun (WGS) entry which is preliminary data.</text>
</comment>
<dbReference type="Proteomes" id="UP001180020">
    <property type="component" value="Unassembled WGS sequence"/>
</dbReference>
<evidence type="ECO:0000313" key="2">
    <source>
        <dbReference type="Proteomes" id="UP001180020"/>
    </source>
</evidence>
<protein>
    <submittedName>
        <fullName evidence="1">Uncharacterized protein</fullName>
    </submittedName>
</protein>
<keyword evidence="2" id="KW-1185">Reference proteome</keyword>